<protein>
    <recommendedName>
        <fullName evidence="2">histidine kinase</fullName>
        <ecNumber evidence="2">2.7.13.3</ecNumber>
    </recommendedName>
</protein>
<dbReference type="InterPro" id="IPR035965">
    <property type="entry name" value="PAS-like_dom_sf"/>
</dbReference>
<dbReference type="Gene3D" id="3.40.50.2300">
    <property type="match status" value="1"/>
</dbReference>
<dbReference type="InterPro" id="IPR005467">
    <property type="entry name" value="His_kinase_dom"/>
</dbReference>
<name>A0ABV3TZT9_9GAMM</name>
<dbReference type="InterPro" id="IPR001789">
    <property type="entry name" value="Sig_transdc_resp-reg_receiver"/>
</dbReference>
<evidence type="ECO:0000259" key="9">
    <source>
        <dbReference type="PROSITE" id="PS50110"/>
    </source>
</evidence>
<dbReference type="CDD" id="cd00082">
    <property type="entry name" value="HisKA"/>
    <property type="match status" value="1"/>
</dbReference>
<dbReference type="InterPro" id="IPR004358">
    <property type="entry name" value="Sig_transdc_His_kin-like_C"/>
</dbReference>
<dbReference type="SMART" id="SM00387">
    <property type="entry name" value="HATPase_c"/>
    <property type="match status" value="1"/>
</dbReference>
<dbReference type="Pfam" id="PF08447">
    <property type="entry name" value="PAS_3"/>
    <property type="match status" value="1"/>
</dbReference>
<dbReference type="PROSITE" id="PS50109">
    <property type="entry name" value="HIS_KIN"/>
    <property type="match status" value="1"/>
</dbReference>
<dbReference type="SMART" id="SM00086">
    <property type="entry name" value="PAC"/>
    <property type="match status" value="1"/>
</dbReference>
<dbReference type="InterPro" id="IPR001610">
    <property type="entry name" value="PAC"/>
</dbReference>
<dbReference type="CDD" id="cd17546">
    <property type="entry name" value="REC_hyHK_CKI1_RcsC-like"/>
    <property type="match status" value="1"/>
</dbReference>
<reference evidence="11 12" key="1">
    <citation type="journal article" date="2011" name="Int. J. Syst. Evol. Microbiol.">
        <title>Zhongshania antarctica gen. nov., sp. nov. and Zhongshania guokunii sp. nov., gammaproteobacteria respectively isolated from coastal attached (fast) ice and surface seawater of the Antarctic.</title>
        <authorList>
            <person name="Li H.J."/>
            <person name="Zhang X.Y."/>
            <person name="Chen C.X."/>
            <person name="Zhang Y.J."/>
            <person name="Gao Z.M."/>
            <person name="Yu Y."/>
            <person name="Chen X.L."/>
            <person name="Chen B."/>
            <person name="Zhang Y.Z."/>
        </authorList>
    </citation>
    <scope>NUCLEOTIDE SEQUENCE [LARGE SCALE GENOMIC DNA]</scope>
    <source>
        <strain evidence="11 12">R06B22</strain>
    </source>
</reference>
<dbReference type="EC" id="2.7.13.3" evidence="2"/>
<dbReference type="InterPro" id="IPR003594">
    <property type="entry name" value="HATPase_dom"/>
</dbReference>
<dbReference type="PANTHER" id="PTHR43047">
    <property type="entry name" value="TWO-COMPONENT HISTIDINE PROTEIN KINASE"/>
    <property type="match status" value="1"/>
</dbReference>
<keyword evidence="12" id="KW-1185">Reference proteome</keyword>
<evidence type="ECO:0000256" key="6">
    <source>
        <dbReference type="PROSITE-ProRule" id="PRU00169"/>
    </source>
</evidence>
<dbReference type="Gene3D" id="1.10.287.130">
    <property type="match status" value="1"/>
</dbReference>
<feature type="transmembrane region" description="Helical" evidence="7">
    <location>
        <begin position="12"/>
        <end position="31"/>
    </location>
</feature>
<feature type="domain" description="PAC" evidence="10">
    <location>
        <begin position="492"/>
        <end position="545"/>
    </location>
</feature>
<evidence type="ECO:0000256" key="3">
    <source>
        <dbReference type="ARBA" id="ARBA00022553"/>
    </source>
</evidence>
<keyword evidence="3 6" id="KW-0597">Phosphoprotein</keyword>
<feature type="modified residue" description="4-aspartylphosphate" evidence="6">
    <location>
        <position position="858"/>
    </location>
</feature>
<organism evidence="11 12">
    <name type="scientific">Zhongshania arctica</name>
    <dbReference type="NCBI Taxonomy" id="3238302"/>
    <lineage>
        <taxon>Bacteria</taxon>
        <taxon>Pseudomonadati</taxon>
        <taxon>Pseudomonadota</taxon>
        <taxon>Gammaproteobacteria</taxon>
        <taxon>Cellvibrionales</taxon>
        <taxon>Spongiibacteraceae</taxon>
        <taxon>Zhongshania</taxon>
    </lineage>
</organism>
<dbReference type="InterPro" id="IPR036097">
    <property type="entry name" value="HisK_dim/P_sf"/>
</dbReference>
<accession>A0ABV3TZT9</accession>
<evidence type="ECO:0000256" key="4">
    <source>
        <dbReference type="ARBA" id="ARBA00022679"/>
    </source>
</evidence>
<dbReference type="EMBL" id="JBFRYB010000002">
    <property type="protein sequence ID" value="MEX1667141.1"/>
    <property type="molecule type" value="Genomic_DNA"/>
</dbReference>
<gene>
    <name evidence="11" type="ORF">AB4875_16720</name>
</gene>
<dbReference type="SUPFAM" id="SSF55874">
    <property type="entry name" value="ATPase domain of HSP90 chaperone/DNA topoisomerase II/histidine kinase"/>
    <property type="match status" value="1"/>
</dbReference>
<dbReference type="Pfam" id="PF08269">
    <property type="entry name" value="dCache_2"/>
    <property type="match status" value="1"/>
</dbReference>
<sequence>MRTKRSLVQIYLLSLVALSAIPLAIFGYIWIAKEYESYTEQSEAWRDAYVESRRELLRREVGKAVEYLDYKHKQLNRRLYNDLRQQVAVGITLVEDTRKEFVGESKAEQLTRLRATMASLRFSDNKGFFFLFDDQGRALLPPMDAAAEQRMTDRATVASFSSQIRAALSNKTYDFLEYRFTDQNSDLTPERNFSFVYYYKPLNIYMGASIYLRDELNRLKSEVIERIAAVPIDPDNSILFVVDKDGRQLVNAYDPSNVGSFMPDIVDVSARVGGDEQSLFTELSWLDRDGQKKPVISYIRRFEPWGWVLGSGVFLDELNVKLADERTALQARVKEHILFIVVIAFVLMMFSTIAARWLARRSAAGFHIFQQFFADASKSSTAIEVTRLPFAEFQRLAEDANYMVEQRTETERALKLSERRFQLALDAAQNHLWDLDLQTGLVTVGESFFRLLGYDAPFKPYPVGAFKNIAYGDDLQIIASAVDSWLGLATGNSVEFRVKDRAGNFRWIYSRGDVVESNENDQPIRAMGIMTDVTDRKRIEQELVNARIAAEDALHAKSQFLSSVSHELRTPLNGVLGYAQLLQRDTGIPLGSQEHLRAIESCGKHLLTLINDVLDLAKIESGNIDIVCRPNKLDDIVSNVSDIVAHRAKSKGLEFVVDLDPNLPVQVQVDEVKLRQVLVNLLDNAVKFTSSGKVVLKLHASPETKQLMFSVTDSGMGIPQEKLRDVFEPFRQVNPQDGKGTGLGLSICRRLVEAMGGNLNVSSEFGQGSCFYFDVPLLEIGASEYIDELVVEAADRAPKLLTETGQNPAIIVADDVAVNRHVLLSMLEDVTTDVREAVNGLEVIEHLKERTAQLVLMDLRMPEMDGMEATRVIKQEMGMKDVAIIMASATTDEEMMEEAVEVGCDGFLPKPISIGDLLKIVASTCGGQAQNPVVMPPPVVANVVPLSDFVLPKDQDLQDLSAAVDLGDVTRLRELLQQLRKRSPECDGFIDEAEEYLREFDFDKLARLLVQASHETSVNDA</sequence>
<dbReference type="InterPro" id="IPR011006">
    <property type="entry name" value="CheY-like_superfamily"/>
</dbReference>
<evidence type="ECO:0000259" key="10">
    <source>
        <dbReference type="PROSITE" id="PS50113"/>
    </source>
</evidence>
<dbReference type="Pfam" id="PF02518">
    <property type="entry name" value="HATPase_c"/>
    <property type="match status" value="1"/>
</dbReference>
<keyword evidence="7" id="KW-0812">Transmembrane</keyword>
<evidence type="ECO:0000313" key="11">
    <source>
        <dbReference type="EMBL" id="MEX1667141.1"/>
    </source>
</evidence>
<evidence type="ECO:0000256" key="1">
    <source>
        <dbReference type="ARBA" id="ARBA00000085"/>
    </source>
</evidence>
<dbReference type="Proteomes" id="UP001557484">
    <property type="component" value="Unassembled WGS sequence"/>
</dbReference>
<evidence type="ECO:0000256" key="5">
    <source>
        <dbReference type="ARBA" id="ARBA00022777"/>
    </source>
</evidence>
<dbReference type="InterPro" id="IPR003661">
    <property type="entry name" value="HisK_dim/P_dom"/>
</dbReference>
<evidence type="ECO:0000256" key="2">
    <source>
        <dbReference type="ARBA" id="ARBA00012438"/>
    </source>
</evidence>
<comment type="caution">
    <text evidence="11">The sequence shown here is derived from an EMBL/GenBank/DDBJ whole genome shotgun (WGS) entry which is preliminary data.</text>
</comment>
<dbReference type="SUPFAM" id="SSF52172">
    <property type="entry name" value="CheY-like"/>
    <property type="match status" value="1"/>
</dbReference>
<dbReference type="InterPro" id="IPR036890">
    <property type="entry name" value="HATPase_C_sf"/>
</dbReference>
<proteinExistence type="predicted"/>
<keyword evidence="4" id="KW-0808">Transferase</keyword>
<evidence type="ECO:0000313" key="12">
    <source>
        <dbReference type="Proteomes" id="UP001557484"/>
    </source>
</evidence>
<dbReference type="SMART" id="SM00388">
    <property type="entry name" value="HisKA"/>
    <property type="match status" value="1"/>
</dbReference>
<dbReference type="PROSITE" id="PS50110">
    <property type="entry name" value="RESPONSE_REGULATORY"/>
    <property type="match status" value="1"/>
</dbReference>
<dbReference type="InterPro" id="IPR013655">
    <property type="entry name" value="PAS_fold_3"/>
</dbReference>
<dbReference type="Gene3D" id="3.30.450.20">
    <property type="entry name" value="PAS domain"/>
    <property type="match status" value="3"/>
</dbReference>
<dbReference type="PANTHER" id="PTHR43047:SF72">
    <property type="entry name" value="OSMOSENSING HISTIDINE PROTEIN KINASE SLN1"/>
    <property type="match status" value="1"/>
</dbReference>
<feature type="domain" description="Histidine kinase" evidence="8">
    <location>
        <begin position="563"/>
        <end position="779"/>
    </location>
</feature>
<keyword evidence="7" id="KW-0472">Membrane</keyword>
<evidence type="ECO:0000256" key="7">
    <source>
        <dbReference type="SAM" id="Phobius"/>
    </source>
</evidence>
<dbReference type="SUPFAM" id="SSF55785">
    <property type="entry name" value="PYP-like sensor domain (PAS domain)"/>
    <property type="match status" value="1"/>
</dbReference>
<keyword evidence="7" id="KW-1133">Transmembrane helix</keyword>
<feature type="transmembrane region" description="Helical" evidence="7">
    <location>
        <begin position="337"/>
        <end position="359"/>
    </location>
</feature>
<dbReference type="Gene3D" id="3.30.565.10">
    <property type="entry name" value="Histidine kinase-like ATPase, C-terminal domain"/>
    <property type="match status" value="1"/>
</dbReference>
<dbReference type="CDD" id="cd16922">
    <property type="entry name" value="HATPase_EvgS-ArcB-TorS-like"/>
    <property type="match status" value="1"/>
</dbReference>
<comment type="catalytic activity">
    <reaction evidence="1">
        <text>ATP + protein L-histidine = ADP + protein N-phospho-L-histidine.</text>
        <dbReference type="EC" id="2.7.13.3"/>
    </reaction>
</comment>
<dbReference type="InterPro" id="IPR004010">
    <property type="entry name" value="Double_Cache_2"/>
</dbReference>
<dbReference type="InterPro" id="IPR000700">
    <property type="entry name" value="PAS-assoc_C"/>
</dbReference>
<dbReference type="SUPFAM" id="SSF47384">
    <property type="entry name" value="Homodimeric domain of signal transducing histidine kinase"/>
    <property type="match status" value="1"/>
</dbReference>
<dbReference type="RefSeq" id="WP_368377255.1">
    <property type="nucleotide sequence ID" value="NZ_JBFRYB010000002.1"/>
</dbReference>
<feature type="domain" description="Response regulatory" evidence="9">
    <location>
        <begin position="809"/>
        <end position="925"/>
    </location>
</feature>
<evidence type="ECO:0000259" key="8">
    <source>
        <dbReference type="PROSITE" id="PS50109"/>
    </source>
</evidence>
<dbReference type="Pfam" id="PF00512">
    <property type="entry name" value="HisKA"/>
    <property type="match status" value="1"/>
</dbReference>
<dbReference type="SMART" id="SM00448">
    <property type="entry name" value="REC"/>
    <property type="match status" value="1"/>
</dbReference>
<dbReference type="PROSITE" id="PS50113">
    <property type="entry name" value="PAC"/>
    <property type="match status" value="1"/>
</dbReference>
<dbReference type="PRINTS" id="PR00344">
    <property type="entry name" value="BCTRLSENSOR"/>
</dbReference>
<dbReference type="Pfam" id="PF00072">
    <property type="entry name" value="Response_reg"/>
    <property type="match status" value="1"/>
</dbReference>
<keyword evidence="5" id="KW-0418">Kinase</keyword>